<evidence type="ECO:0000256" key="4">
    <source>
        <dbReference type="ARBA" id="ARBA00023136"/>
    </source>
</evidence>
<dbReference type="AlphaFoldDB" id="A0A8H3IVB7"/>
<accession>A0A8H3IVB7</accession>
<evidence type="ECO:0000256" key="3">
    <source>
        <dbReference type="ARBA" id="ARBA00022989"/>
    </source>
</evidence>
<comment type="similarity">
    <text evidence="5">Belongs to the SAT4 family.</text>
</comment>
<dbReference type="InterPro" id="IPR052337">
    <property type="entry name" value="SAT4-like"/>
</dbReference>
<feature type="transmembrane region" description="Helical" evidence="7">
    <location>
        <begin position="129"/>
        <end position="155"/>
    </location>
</feature>
<evidence type="ECO:0000256" key="1">
    <source>
        <dbReference type="ARBA" id="ARBA00004141"/>
    </source>
</evidence>
<evidence type="ECO:0000313" key="10">
    <source>
        <dbReference type="Proteomes" id="UP000664203"/>
    </source>
</evidence>
<protein>
    <recommendedName>
        <fullName evidence="8">Rhodopsin domain-containing protein</fullName>
    </recommendedName>
</protein>
<dbReference type="PANTHER" id="PTHR33048">
    <property type="entry name" value="PTH11-LIKE INTEGRAL MEMBRANE PROTEIN (AFU_ORTHOLOGUE AFUA_5G11245)"/>
    <property type="match status" value="1"/>
</dbReference>
<feature type="transmembrane region" description="Helical" evidence="7">
    <location>
        <begin position="248"/>
        <end position="270"/>
    </location>
</feature>
<keyword evidence="4 7" id="KW-0472">Membrane</keyword>
<evidence type="ECO:0000256" key="2">
    <source>
        <dbReference type="ARBA" id="ARBA00022692"/>
    </source>
</evidence>
<feature type="transmembrane region" description="Helical" evidence="7">
    <location>
        <begin position="91"/>
        <end position="109"/>
    </location>
</feature>
<dbReference type="GO" id="GO:0016020">
    <property type="term" value="C:membrane"/>
    <property type="evidence" value="ECO:0007669"/>
    <property type="project" value="UniProtKB-SubCell"/>
</dbReference>
<organism evidence="9 10">
    <name type="scientific">Alectoria fallacina</name>
    <dbReference type="NCBI Taxonomy" id="1903189"/>
    <lineage>
        <taxon>Eukaryota</taxon>
        <taxon>Fungi</taxon>
        <taxon>Dikarya</taxon>
        <taxon>Ascomycota</taxon>
        <taxon>Pezizomycotina</taxon>
        <taxon>Lecanoromycetes</taxon>
        <taxon>OSLEUM clade</taxon>
        <taxon>Lecanoromycetidae</taxon>
        <taxon>Lecanorales</taxon>
        <taxon>Lecanorineae</taxon>
        <taxon>Parmeliaceae</taxon>
        <taxon>Alectoria</taxon>
    </lineage>
</organism>
<reference evidence="9" key="1">
    <citation type="submission" date="2021-03" db="EMBL/GenBank/DDBJ databases">
        <authorList>
            <person name="Tagirdzhanova G."/>
        </authorList>
    </citation>
    <scope>NUCLEOTIDE SEQUENCE</scope>
</reference>
<keyword evidence="2 7" id="KW-0812">Transmembrane</keyword>
<evidence type="ECO:0000256" key="7">
    <source>
        <dbReference type="SAM" id="Phobius"/>
    </source>
</evidence>
<feature type="domain" description="Rhodopsin" evidence="8">
    <location>
        <begin position="53"/>
        <end position="307"/>
    </location>
</feature>
<evidence type="ECO:0000313" key="9">
    <source>
        <dbReference type="EMBL" id="CAF9928179.1"/>
    </source>
</evidence>
<dbReference type="EMBL" id="CAJPDR010000246">
    <property type="protein sequence ID" value="CAF9928179.1"/>
    <property type="molecule type" value="Genomic_DNA"/>
</dbReference>
<sequence>MTDSNGPLSLADVPAAPPPPGVIPNYVDPYSEGPVLIIVGSIFVAIMLLFVSVRIYTKVKIVGKSSPDDYTCIIAAVRNALRGCRIIKTDALQIGAVAYFIIAIFSVTVGHSGTHLWDLTLSDLSSKGFLLTGLFSDWVPNIIWPFAKLSFLLLYIQLFRPMKWLRYSAYAGVVVNVLFYTSMLALYLAFTIPHPGQTLQQSVQSPRQAHELAVALPRACVNFVLDVYILILPIAGISRLQLPIKKKLGVIAIFLTGLIACVASSLSIYYNVLLRKDASDLTYRVILIEMCVGVIASCMPSMSNLFHHLPKWTPMNSRLNSFFSEKLFSSTREKSSSSQRSYSKPRKAEYADLDGPKPASAERNYEMGPVKSTRTYIQVGSARELKEDGIHLQYKVEQESRER</sequence>
<dbReference type="Proteomes" id="UP000664203">
    <property type="component" value="Unassembled WGS sequence"/>
</dbReference>
<comment type="subcellular location">
    <subcellularLocation>
        <location evidence="1">Membrane</location>
        <topology evidence="1">Multi-pass membrane protein</topology>
    </subcellularLocation>
</comment>
<feature type="transmembrane region" description="Helical" evidence="7">
    <location>
        <begin position="282"/>
        <end position="306"/>
    </location>
</feature>
<gene>
    <name evidence="9" type="ORF">ALECFALPRED_003971</name>
</gene>
<feature type="transmembrane region" description="Helical" evidence="7">
    <location>
        <begin position="212"/>
        <end position="236"/>
    </location>
</feature>
<proteinExistence type="inferred from homology"/>
<dbReference type="Pfam" id="PF20684">
    <property type="entry name" value="Fung_rhodopsin"/>
    <property type="match status" value="1"/>
</dbReference>
<feature type="region of interest" description="Disordered" evidence="6">
    <location>
        <begin position="334"/>
        <end position="367"/>
    </location>
</feature>
<feature type="transmembrane region" description="Helical" evidence="7">
    <location>
        <begin position="35"/>
        <end position="56"/>
    </location>
</feature>
<keyword evidence="3 7" id="KW-1133">Transmembrane helix</keyword>
<evidence type="ECO:0000256" key="6">
    <source>
        <dbReference type="SAM" id="MobiDB-lite"/>
    </source>
</evidence>
<dbReference type="OrthoDB" id="444631at2759"/>
<name>A0A8H3IVB7_9LECA</name>
<evidence type="ECO:0000256" key="5">
    <source>
        <dbReference type="ARBA" id="ARBA00038359"/>
    </source>
</evidence>
<dbReference type="InterPro" id="IPR049326">
    <property type="entry name" value="Rhodopsin_dom_fungi"/>
</dbReference>
<comment type="caution">
    <text evidence="9">The sequence shown here is derived from an EMBL/GenBank/DDBJ whole genome shotgun (WGS) entry which is preliminary data.</text>
</comment>
<feature type="transmembrane region" description="Helical" evidence="7">
    <location>
        <begin position="167"/>
        <end position="192"/>
    </location>
</feature>
<dbReference type="PANTHER" id="PTHR33048:SF158">
    <property type="entry name" value="MEMBRANE PROTEIN PTH11-LIKE, PUTATIVE-RELATED"/>
    <property type="match status" value="1"/>
</dbReference>
<keyword evidence="10" id="KW-1185">Reference proteome</keyword>
<evidence type="ECO:0000259" key="8">
    <source>
        <dbReference type="Pfam" id="PF20684"/>
    </source>
</evidence>